<dbReference type="Proteomes" id="UP001596045">
    <property type="component" value="Unassembled WGS sequence"/>
</dbReference>
<gene>
    <name evidence="1" type="ORF">ACFPM8_16345</name>
</gene>
<dbReference type="InterPro" id="IPR027396">
    <property type="entry name" value="DsrEFH-like"/>
</dbReference>
<organism evidence="1 2">
    <name type="scientific">Paraherbaspirillum soli</name>
    <dbReference type="NCBI Taxonomy" id="631222"/>
    <lineage>
        <taxon>Bacteria</taxon>
        <taxon>Pseudomonadati</taxon>
        <taxon>Pseudomonadota</taxon>
        <taxon>Betaproteobacteria</taxon>
        <taxon>Burkholderiales</taxon>
        <taxon>Oxalobacteraceae</taxon>
        <taxon>Paraherbaspirillum</taxon>
    </lineage>
</organism>
<protein>
    <submittedName>
        <fullName evidence="1">DsrE family protein</fullName>
    </submittedName>
</protein>
<sequence>MKVLNIVEAAYRGTQEEQDDTIIWICSALKGANADIDVLLRGNAVNYAVKAQDASGLSFGGQEQTQPPKIAEDLVWLKGKGVKIYVVEDALRERGIDPSELIDGLDFVPRSKVAKLFADYGQVWHW</sequence>
<accession>A0ABW0MCC3</accession>
<comment type="caution">
    <text evidence="1">The sequence shown here is derived from an EMBL/GenBank/DDBJ whole genome shotgun (WGS) entry which is preliminary data.</text>
</comment>
<dbReference type="Pfam" id="PF02635">
    <property type="entry name" value="DsrE"/>
    <property type="match status" value="1"/>
</dbReference>
<dbReference type="EMBL" id="JBHSMT010000028">
    <property type="protein sequence ID" value="MFC5475533.1"/>
    <property type="molecule type" value="Genomic_DNA"/>
</dbReference>
<dbReference type="InterPro" id="IPR003787">
    <property type="entry name" value="Sulphur_relay_DsrE/F-like"/>
</dbReference>
<keyword evidence="2" id="KW-1185">Reference proteome</keyword>
<dbReference type="SUPFAM" id="SSF75169">
    <property type="entry name" value="DsrEFH-like"/>
    <property type="match status" value="1"/>
</dbReference>
<proteinExistence type="predicted"/>
<reference evidence="2" key="1">
    <citation type="journal article" date="2019" name="Int. J. Syst. Evol. Microbiol.">
        <title>The Global Catalogue of Microorganisms (GCM) 10K type strain sequencing project: providing services to taxonomists for standard genome sequencing and annotation.</title>
        <authorList>
            <consortium name="The Broad Institute Genomics Platform"/>
            <consortium name="The Broad Institute Genome Sequencing Center for Infectious Disease"/>
            <person name="Wu L."/>
            <person name="Ma J."/>
        </authorList>
    </citation>
    <scope>NUCLEOTIDE SEQUENCE [LARGE SCALE GENOMIC DNA]</scope>
    <source>
        <strain evidence="2">JCM 17066</strain>
    </source>
</reference>
<dbReference type="RefSeq" id="WP_378998917.1">
    <property type="nucleotide sequence ID" value="NZ_JBHSMT010000028.1"/>
</dbReference>
<evidence type="ECO:0000313" key="1">
    <source>
        <dbReference type="EMBL" id="MFC5475533.1"/>
    </source>
</evidence>
<dbReference type="Gene3D" id="3.40.1260.10">
    <property type="entry name" value="DsrEFH-like"/>
    <property type="match status" value="1"/>
</dbReference>
<name>A0ABW0MCC3_9BURK</name>
<evidence type="ECO:0000313" key="2">
    <source>
        <dbReference type="Proteomes" id="UP001596045"/>
    </source>
</evidence>